<evidence type="ECO:0000313" key="2">
    <source>
        <dbReference type="EMBL" id="AUF83683.1"/>
    </source>
</evidence>
<dbReference type="KEGG" id="msyr:CXP39_02640"/>
<keyword evidence="1" id="KW-0812">Transmembrane</keyword>
<protein>
    <submittedName>
        <fullName evidence="2">Uncharacterized protein</fullName>
    </submittedName>
</protein>
<dbReference type="OrthoDB" id="9919951at2"/>
<keyword evidence="1" id="KW-1133">Transmembrane helix</keyword>
<evidence type="ECO:0000256" key="1">
    <source>
        <dbReference type="SAM" id="Phobius"/>
    </source>
</evidence>
<dbReference type="Proteomes" id="UP000233419">
    <property type="component" value="Chromosome"/>
</dbReference>
<evidence type="ECO:0000313" key="3">
    <source>
        <dbReference type="Proteomes" id="UP000233419"/>
    </source>
</evidence>
<dbReference type="AlphaFoldDB" id="A0A2K9BNR8"/>
<dbReference type="RefSeq" id="WP_027047968.1">
    <property type="nucleotide sequence ID" value="NZ_CP025257.1"/>
</dbReference>
<feature type="transmembrane region" description="Helical" evidence="1">
    <location>
        <begin position="358"/>
        <end position="377"/>
    </location>
</feature>
<gene>
    <name evidence="2" type="ORF">CXP39_02640</name>
</gene>
<feature type="transmembrane region" description="Helical" evidence="1">
    <location>
        <begin position="297"/>
        <end position="318"/>
    </location>
</feature>
<accession>A0A2K9BNR8</accession>
<keyword evidence="1" id="KW-0472">Membrane</keyword>
<reference evidence="2 3" key="1">
    <citation type="submission" date="2017-12" db="EMBL/GenBank/DDBJ databases">
        <title>Mesoplasma syrphidae YJS, Complete Genome.</title>
        <authorList>
            <person name="Knight T.F."/>
            <person name="Citino T."/>
            <person name="Rubinstein R."/>
            <person name="Neuschaefer Z."/>
        </authorList>
    </citation>
    <scope>NUCLEOTIDE SEQUENCE [LARGE SCALE GENOMIC DNA]</scope>
    <source>
        <strain evidence="2 3">YJS</strain>
    </source>
</reference>
<keyword evidence="3" id="KW-1185">Reference proteome</keyword>
<proteinExistence type="predicted"/>
<dbReference type="EMBL" id="CP025257">
    <property type="protein sequence ID" value="AUF83683.1"/>
    <property type="molecule type" value="Genomic_DNA"/>
</dbReference>
<name>A0A2K9BNR8_9MOLU</name>
<sequence length="402" mass="46503">MKYQIGDKIIFNDEDLTITKLGEFYHENNVNNTDQFLLTTNSEGNQVIVYIKDLEEQDKEYFAEITDILVESEKVSIRVEKDIEKAKVTFIPQPNAYANAHEYEGFLAVSALQKNKVYQVNKTRRIKQTLAVRNSSKVLPMLVKETKEVVAQSVLPRIGQVTSNTKYVLEFNQTTNIWNSKKVDLETFESLQVTENEYKEKNAKNIVINSKCGNMKISYKEKWRKAPICKYHSENFEPKSGLATIKMKRAKATLSIRQSERNFYDEKTKTVVLEPKNSKEQSQFMLLAKFIKTKQQFAHMLAILAISLVLLFAAYIALKVGNYMLANGQFNWEFIFGVDGIFLIKLAQESSWNEWFDFSLNILLIIILAGLTVYIFIEATRISWEAQRQAELINNLNKIVNY</sequence>
<organism evidence="2 3">
    <name type="scientific">Mesoplasma syrphidae</name>
    <dbReference type="NCBI Taxonomy" id="225999"/>
    <lineage>
        <taxon>Bacteria</taxon>
        <taxon>Bacillati</taxon>
        <taxon>Mycoplasmatota</taxon>
        <taxon>Mollicutes</taxon>
        <taxon>Entomoplasmatales</taxon>
        <taxon>Entomoplasmataceae</taxon>
        <taxon>Mesoplasma</taxon>
    </lineage>
</organism>